<keyword evidence="2" id="KW-0732">Signal</keyword>
<feature type="compositionally biased region" description="Gly residues" evidence="1">
    <location>
        <begin position="342"/>
        <end position="351"/>
    </location>
</feature>
<feature type="region of interest" description="Disordered" evidence="1">
    <location>
        <begin position="118"/>
        <end position="149"/>
    </location>
</feature>
<dbReference type="InterPro" id="IPR007146">
    <property type="entry name" value="Sas10/Utp3/C1D"/>
</dbReference>
<dbReference type="GO" id="GO:0000462">
    <property type="term" value="P:maturation of SSU-rRNA from tricistronic rRNA transcript (SSU-rRNA, 5.8S rRNA, LSU-rRNA)"/>
    <property type="evidence" value="ECO:0007669"/>
    <property type="project" value="TreeGrafter"/>
</dbReference>
<feature type="region of interest" description="Disordered" evidence="1">
    <location>
        <begin position="183"/>
        <end position="215"/>
    </location>
</feature>
<gene>
    <name evidence="3" type="ORF">NKR19_g9840</name>
</gene>
<feature type="region of interest" description="Disordered" evidence="1">
    <location>
        <begin position="276"/>
        <end position="299"/>
    </location>
</feature>
<dbReference type="GO" id="GO:0032040">
    <property type="term" value="C:small-subunit processome"/>
    <property type="evidence" value="ECO:0007669"/>
    <property type="project" value="TreeGrafter"/>
</dbReference>
<feature type="compositionally biased region" description="Basic and acidic residues" evidence="1">
    <location>
        <begin position="204"/>
        <end position="214"/>
    </location>
</feature>
<feature type="compositionally biased region" description="Basic and acidic residues" evidence="1">
    <location>
        <begin position="326"/>
        <end position="336"/>
    </location>
</feature>
<feature type="chain" id="PRO_5041433865" evidence="2">
    <location>
        <begin position="25"/>
        <end position="374"/>
    </location>
</feature>
<evidence type="ECO:0000313" key="3">
    <source>
        <dbReference type="EMBL" id="KAJ9130565.1"/>
    </source>
</evidence>
<feature type="compositionally biased region" description="Basic and acidic residues" evidence="1">
    <location>
        <begin position="118"/>
        <end position="138"/>
    </location>
</feature>
<evidence type="ECO:0000313" key="4">
    <source>
        <dbReference type="Proteomes" id="UP001174691"/>
    </source>
</evidence>
<feature type="compositionally biased region" description="Basic and acidic residues" evidence="1">
    <location>
        <begin position="352"/>
        <end position="368"/>
    </location>
</feature>
<evidence type="ECO:0000256" key="1">
    <source>
        <dbReference type="SAM" id="MobiDB-lite"/>
    </source>
</evidence>
<dbReference type="AlphaFoldDB" id="A0AA38VGF0"/>
<dbReference type="Proteomes" id="UP001174691">
    <property type="component" value="Unassembled WGS sequence"/>
</dbReference>
<dbReference type="PANTHER" id="PTHR13237">
    <property type="entry name" value="SOMETHING ABOUT SILENCING PROTEIN 10-RELATED"/>
    <property type="match status" value="1"/>
</dbReference>
<keyword evidence="4" id="KW-1185">Reference proteome</keyword>
<sequence length="374" mass="40777">MAVATSLPALLGLLSQSLSSAVEATPKLAGIEPRKDGISLLDVKNELLLSYLQNLVFLILMKIRQSKDGGADDKSKAELHDLVVKKLVELRLYLEKGVRPLEDKLRYQIEKVLRAVDDSERSAKSAAEQAREAAAAEKEDPDAEEVKAPAPDAAKISDLAYRPNLAAFVRPAAATANGAKKETDANGVYKPPRVAPTVMPTTTTERRERAERRPMKSATLDEFVADEFSSAPAAEPSIGTTIVQGGRRIKSAAERAKEDEVREFEEKNFTRLPNVSKKDKAKAAKAAGRGKGMNFGGEEWRDISEGADRIHRLTKTKSGATGTRALLEKSRKRVFDSTDGPRGSGVSGGVEMGDRYQKKLKVQEGGRRDRGKKR</sequence>
<comment type="caution">
    <text evidence="3">The sequence shown here is derived from an EMBL/GenBank/DDBJ whole genome shotgun (WGS) entry which is preliminary data.</text>
</comment>
<reference evidence="3" key="1">
    <citation type="submission" date="2022-07" db="EMBL/GenBank/DDBJ databases">
        <title>Fungi with potential for degradation of polypropylene.</title>
        <authorList>
            <person name="Gostincar C."/>
        </authorList>
    </citation>
    <scope>NUCLEOTIDE SEQUENCE</scope>
    <source>
        <strain evidence="3">EXF-13287</strain>
    </source>
</reference>
<dbReference type="EMBL" id="JANBVN010000264">
    <property type="protein sequence ID" value="KAJ9130565.1"/>
    <property type="molecule type" value="Genomic_DNA"/>
</dbReference>
<protein>
    <submittedName>
        <fullName evidence="3">Sas10/Utp3/C1D family protein</fullName>
    </submittedName>
</protein>
<feature type="region of interest" description="Disordered" evidence="1">
    <location>
        <begin position="312"/>
        <end position="374"/>
    </location>
</feature>
<name>A0AA38VGF0_9PEZI</name>
<accession>A0AA38VGF0</accession>
<evidence type="ECO:0000256" key="2">
    <source>
        <dbReference type="SAM" id="SignalP"/>
    </source>
</evidence>
<dbReference type="Pfam" id="PF04000">
    <property type="entry name" value="Sas10_Utp3"/>
    <property type="match status" value="1"/>
</dbReference>
<dbReference type="PANTHER" id="PTHR13237:SF9">
    <property type="entry name" value="NEUROGUIDIN"/>
    <property type="match status" value="1"/>
</dbReference>
<feature type="compositionally biased region" description="Low complexity" evidence="1">
    <location>
        <begin position="191"/>
        <end position="203"/>
    </location>
</feature>
<feature type="signal peptide" evidence="2">
    <location>
        <begin position="1"/>
        <end position="24"/>
    </location>
</feature>
<proteinExistence type="predicted"/>
<organism evidence="3 4">
    <name type="scientific">Coniochaeta hoffmannii</name>
    <dbReference type="NCBI Taxonomy" id="91930"/>
    <lineage>
        <taxon>Eukaryota</taxon>
        <taxon>Fungi</taxon>
        <taxon>Dikarya</taxon>
        <taxon>Ascomycota</taxon>
        <taxon>Pezizomycotina</taxon>
        <taxon>Sordariomycetes</taxon>
        <taxon>Sordariomycetidae</taxon>
        <taxon>Coniochaetales</taxon>
        <taxon>Coniochaetaceae</taxon>
        <taxon>Coniochaeta</taxon>
    </lineage>
</organism>